<evidence type="ECO:0000259" key="1">
    <source>
        <dbReference type="Pfam" id="PF03478"/>
    </source>
</evidence>
<dbReference type="Proteomes" id="UP000813463">
    <property type="component" value="Chromosome 5"/>
</dbReference>
<reference evidence="3" key="2">
    <citation type="submission" date="2025-08" db="UniProtKB">
        <authorList>
            <consortium name="RefSeq"/>
        </authorList>
    </citation>
    <scope>IDENTIFICATION</scope>
    <source>
        <tissue evidence="3">Leaf</tissue>
    </source>
</reference>
<dbReference type="Pfam" id="PF03478">
    <property type="entry name" value="Beta-prop_KIB1-4"/>
    <property type="match status" value="1"/>
</dbReference>
<organism evidence="2 3">
    <name type="scientific">Spinacia oleracea</name>
    <name type="common">Spinach</name>
    <dbReference type="NCBI Taxonomy" id="3562"/>
    <lineage>
        <taxon>Eukaryota</taxon>
        <taxon>Viridiplantae</taxon>
        <taxon>Streptophyta</taxon>
        <taxon>Embryophyta</taxon>
        <taxon>Tracheophyta</taxon>
        <taxon>Spermatophyta</taxon>
        <taxon>Magnoliopsida</taxon>
        <taxon>eudicotyledons</taxon>
        <taxon>Gunneridae</taxon>
        <taxon>Pentapetalae</taxon>
        <taxon>Caryophyllales</taxon>
        <taxon>Chenopodiaceae</taxon>
        <taxon>Chenopodioideae</taxon>
        <taxon>Anserineae</taxon>
        <taxon>Spinacia</taxon>
    </lineage>
</organism>
<proteinExistence type="predicted"/>
<gene>
    <name evidence="3" type="primary">LOC130460803</name>
</gene>
<accession>A0ABM3QLV6</accession>
<dbReference type="Gene3D" id="1.20.1280.50">
    <property type="match status" value="1"/>
</dbReference>
<dbReference type="RefSeq" id="XP_056684345.1">
    <property type="nucleotide sequence ID" value="XM_056828367.1"/>
</dbReference>
<protein>
    <submittedName>
        <fullName evidence="3">F-box protein SKIP23-like</fullName>
    </submittedName>
</protein>
<feature type="domain" description="KIB1-4 beta-propeller" evidence="1">
    <location>
        <begin position="105"/>
        <end position="327"/>
    </location>
</feature>
<reference evidence="2" key="1">
    <citation type="journal article" date="2021" name="Nat. Commun.">
        <title>Genomic analyses provide insights into spinach domestication and the genetic basis of agronomic traits.</title>
        <authorList>
            <person name="Cai X."/>
            <person name="Sun X."/>
            <person name="Xu C."/>
            <person name="Sun H."/>
            <person name="Wang X."/>
            <person name="Ge C."/>
            <person name="Zhang Z."/>
            <person name="Wang Q."/>
            <person name="Fei Z."/>
            <person name="Jiao C."/>
            <person name="Wang Q."/>
        </authorList>
    </citation>
    <scope>NUCLEOTIDE SEQUENCE [LARGE SCALE GENOMIC DNA]</scope>
    <source>
        <strain evidence="2">cv. Varoflay</strain>
    </source>
</reference>
<evidence type="ECO:0000313" key="2">
    <source>
        <dbReference type="Proteomes" id="UP000813463"/>
    </source>
</evidence>
<dbReference type="PANTHER" id="PTHR47123:SF6">
    <property type="entry name" value="F-BOX PROTEIN SKIP23-LIKE ISOFORM X1"/>
    <property type="match status" value="1"/>
</dbReference>
<keyword evidence="2" id="KW-1185">Reference proteome</keyword>
<dbReference type="InterPro" id="IPR051304">
    <property type="entry name" value="SCF_F-box_domain"/>
</dbReference>
<evidence type="ECO:0000313" key="3">
    <source>
        <dbReference type="RefSeq" id="XP_056684345.1"/>
    </source>
</evidence>
<name>A0ABM3QLV6_SPIOL</name>
<dbReference type="PANTHER" id="PTHR47123">
    <property type="entry name" value="F-BOX PROTEIN SKIP23"/>
    <property type="match status" value="1"/>
</dbReference>
<dbReference type="InterPro" id="IPR005174">
    <property type="entry name" value="KIB1-4_b-propeller"/>
</dbReference>
<dbReference type="GeneID" id="130460803"/>
<sequence>MAKKMRTEGGRSNAAVWSELPPKTLALIGKRLESRIDICKFRSVCKNWRASLPLSKNPNFLNPFFPRQIPNPVSLPFNNQGYDNIDLVPITVFLVKPLDSQLHFDAKGWILTVEERQPGKLRLLYPISRDPISILQKSIPKTLNLSNFRVSEIGKGYCFRSFSGSISDCKVVYSNSANQFSHIAYDFTATVLYSLGNLFGLKSHEGKWEFERINSFLWFKDIICYKGTIYAVAGGGNLYVIDHLTFKVTDTVVDCFVCAPDNAIQLVESCQELLLVVKDVIKVYRLNEVQKKWEAVQTLGDRIMFLSIDCCFFLSTENLLWDKGNFIVTSSCMNPLRSKCIEVAENFGIYISCLEDVVKKIHKSNFEAISCMLWPPSTWCPLGLSKII</sequence>